<dbReference type="Pfam" id="PF00201">
    <property type="entry name" value="UDPGT"/>
    <property type="match status" value="1"/>
</dbReference>
<evidence type="ECO:0000256" key="3">
    <source>
        <dbReference type="ARBA" id="ARBA00022679"/>
    </source>
</evidence>
<accession>A0AB32W1H7</accession>
<evidence type="ECO:0000256" key="4">
    <source>
        <dbReference type="RuleBase" id="RU003718"/>
    </source>
</evidence>
<evidence type="ECO:0000313" key="7">
    <source>
        <dbReference type="RefSeq" id="XP_017971994.1"/>
    </source>
</evidence>
<dbReference type="InterPro" id="IPR035595">
    <property type="entry name" value="UDP_glycos_trans_CS"/>
</dbReference>
<dbReference type="Gramene" id="Tc02v2_t002260.1">
    <property type="protein sequence ID" value="Tc02v2_p002260.1"/>
    <property type="gene ID" value="Tc02v2_g002260"/>
</dbReference>
<dbReference type="PANTHER" id="PTHR11926">
    <property type="entry name" value="GLUCOSYL/GLUCURONOSYL TRANSFERASES"/>
    <property type="match status" value="1"/>
</dbReference>
<dbReference type="PROSITE" id="PS00375">
    <property type="entry name" value="UDPGT"/>
    <property type="match status" value="1"/>
</dbReference>
<gene>
    <name evidence="7" type="primary">LOC18607263</name>
</gene>
<reference evidence="6" key="1">
    <citation type="journal article" date="1997" name="Nucleic Acids Res.">
        <title>tRNAscan-SE: a program for improved detection of transfer RNA genes in genomic sequence.</title>
        <authorList>
            <person name="Lowe T.M."/>
            <person name="Eddy S.R."/>
        </authorList>
    </citation>
    <scope>NUCLEOTIDE SEQUENCE [LARGE SCALE GENOMIC DNA]</scope>
    <source>
        <strain evidence="6">r\B97-61/B2</strain>
    </source>
</reference>
<dbReference type="GeneID" id="18607263"/>
<sequence length="459" mass="50872">MSSDYPHFLLATLPFQSHLNPTFRLARRLIQAGARVTFATTINGQRKIKSFPSLEGLAYASVSNGFDDGTSPSDKQEDVMSRCEHVGSQTLTNLLLSLSNDGHPVSFLIYGPSLSWVADVARAMSIPSAFLCIQAAALLAIYHHYLNSQTGAYDSKVNCPPSVIKFEGLPPFGWKDLPCFLLPNSPLSFATTAFQKHIQILEEDPNPCVLLNTFDALEEYAIKALAHNSNINLITIGPLVPSDKFNGCELFKNSSHDCYINWLNSKPDYSVVYISFGSVAVFPRNQMEEIFDGMVESGYTFLWVIRPSEDGEEEGFKNVIKNKMKEEQGLIVPWCSQVEVLNHRAVGCFVTHCGWNSTLEGLVAGVPMIALPQFADQMTNAKLVDEVWETGVRVKANEGAAVVEKEEIRRCLEMVMGNGQIGEELRRNAKKWRGLALEATRDGGSSANNFKLFMERSVN</sequence>
<name>A0AB32W1H7_THECC</name>
<dbReference type="Proteomes" id="UP000694886">
    <property type="component" value="Chromosome 2"/>
</dbReference>
<comment type="similarity">
    <text evidence="1 4">Belongs to the UDP-glycosyltransferase family.</text>
</comment>
<evidence type="ECO:0000313" key="6">
    <source>
        <dbReference type="Proteomes" id="UP000694886"/>
    </source>
</evidence>
<dbReference type="EC" id="2.4.1.-" evidence="5"/>
<dbReference type="InterPro" id="IPR002213">
    <property type="entry name" value="UDP_glucos_trans"/>
</dbReference>
<dbReference type="Gene3D" id="3.40.50.2000">
    <property type="entry name" value="Glycogen Phosphorylase B"/>
    <property type="match status" value="2"/>
</dbReference>
<evidence type="ECO:0000256" key="2">
    <source>
        <dbReference type="ARBA" id="ARBA00022676"/>
    </source>
</evidence>
<dbReference type="KEGG" id="tcc:18607263"/>
<dbReference type="CDD" id="cd03784">
    <property type="entry name" value="GT1_Gtf-like"/>
    <property type="match status" value="1"/>
</dbReference>
<protein>
    <recommendedName>
        <fullName evidence="5">Glycosyltransferase</fullName>
        <ecNumber evidence="5">2.4.1.-</ecNumber>
    </recommendedName>
</protein>
<keyword evidence="3 4" id="KW-0808">Transferase</keyword>
<evidence type="ECO:0000256" key="1">
    <source>
        <dbReference type="ARBA" id="ARBA00009995"/>
    </source>
</evidence>
<dbReference type="FunFam" id="3.40.50.2000:FF:000019">
    <property type="entry name" value="Glycosyltransferase"/>
    <property type="match status" value="1"/>
</dbReference>
<reference evidence="7" key="2">
    <citation type="submission" date="2025-08" db="UniProtKB">
        <authorList>
            <consortium name="RefSeq"/>
        </authorList>
    </citation>
    <scope>IDENTIFICATION</scope>
</reference>
<dbReference type="GO" id="GO:0035251">
    <property type="term" value="F:UDP-glucosyltransferase activity"/>
    <property type="evidence" value="ECO:0007669"/>
    <property type="project" value="UniProtKB-ARBA"/>
</dbReference>
<dbReference type="RefSeq" id="XP_017971994.1">
    <property type="nucleotide sequence ID" value="XM_018116505.1"/>
</dbReference>
<organism evidence="6 7">
    <name type="scientific">Theobroma cacao</name>
    <name type="common">Cacao</name>
    <name type="synonym">Cocoa</name>
    <dbReference type="NCBI Taxonomy" id="3641"/>
    <lineage>
        <taxon>Eukaryota</taxon>
        <taxon>Viridiplantae</taxon>
        <taxon>Streptophyta</taxon>
        <taxon>Embryophyta</taxon>
        <taxon>Tracheophyta</taxon>
        <taxon>Spermatophyta</taxon>
        <taxon>Magnoliopsida</taxon>
        <taxon>eudicotyledons</taxon>
        <taxon>Gunneridae</taxon>
        <taxon>Pentapetalae</taxon>
        <taxon>rosids</taxon>
        <taxon>malvids</taxon>
        <taxon>Malvales</taxon>
        <taxon>Malvaceae</taxon>
        <taxon>Byttnerioideae</taxon>
        <taxon>Theobroma</taxon>
    </lineage>
</organism>
<keyword evidence="2 4" id="KW-0328">Glycosyltransferase</keyword>
<proteinExistence type="inferred from homology"/>
<dbReference type="AlphaFoldDB" id="A0AB32W1H7"/>
<evidence type="ECO:0000256" key="5">
    <source>
        <dbReference type="RuleBase" id="RU362057"/>
    </source>
</evidence>
<dbReference type="PANTHER" id="PTHR11926:SF1534">
    <property type="entry name" value="GLYCOSYLTRANSFERASE"/>
    <property type="match status" value="1"/>
</dbReference>
<dbReference type="SUPFAM" id="SSF53756">
    <property type="entry name" value="UDP-Glycosyltransferase/glycogen phosphorylase"/>
    <property type="match status" value="1"/>
</dbReference>